<evidence type="ECO:0000313" key="2">
    <source>
        <dbReference type="EMBL" id="EDX71305.1"/>
    </source>
</evidence>
<keyword evidence="1" id="KW-0472">Membrane</keyword>
<organism evidence="2 3">
    <name type="scientific">Coleofasciculus chthonoplastes PCC 7420</name>
    <dbReference type="NCBI Taxonomy" id="118168"/>
    <lineage>
        <taxon>Bacteria</taxon>
        <taxon>Bacillati</taxon>
        <taxon>Cyanobacteriota</taxon>
        <taxon>Cyanophyceae</taxon>
        <taxon>Coleofasciculales</taxon>
        <taxon>Coleofasciculaceae</taxon>
        <taxon>Coleofasciculus</taxon>
    </lineage>
</organism>
<keyword evidence="1" id="KW-1133">Transmembrane helix</keyword>
<evidence type="ECO:0000256" key="1">
    <source>
        <dbReference type="SAM" id="Phobius"/>
    </source>
</evidence>
<accession>B4W3D0</accession>
<protein>
    <submittedName>
        <fullName evidence="2">Uncharacterized protein</fullName>
    </submittedName>
</protein>
<feature type="transmembrane region" description="Helical" evidence="1">
    <location>
        <begin position="6"/>
        <end position="23"/>
    </location>
</feature>
<reference evidence="2 3" key="1">
    <citation type="submission" date="2008-07" db="EMBL/GenBank/DDBJ databases">
        <authorList>
            <person name="Tandeau de Marsac N."/>
            <person name="Ferriera S."/>
            <person name="Johnson J."/>
            <person name="Kravitz S."/>
            <person name="Beeson K."/>
            <person name="Sutton G."/>
            <person name="Rogers Y.-H."/>
            <person name="Friedman R."/>
            <person name="Frazier M."/>
            <person name="Venter J.C."/>
        </authorList>
    </citation>
    <scope>NUCLEOTIDE SEQUENCE [LARGE SCALE GENOMIC DNA]</scope>
    <source>
        <strain evidence="2 3">PCC 7420</strain>
    </source>
</reference>
<dbReference type="HOGENOM" id="CLU_3060458_0_0_3"/>
<proteinExistence type="predicted"/>
<dbReference type="RefSeq" id="WP_006105836.1">
    <property type="nucleotide sequence ID" value="NZ_DS989874.1"/>
</dbReference>
<name>B4W3D0_9CYAN</name>
<gene>
    <name evidence="2" type="ORF">MC7420_3420</name>
</gene>
<evidence type="ECO:0000313" key="3">
    <source>
        <dbReference type="Proteomes" id="UP000003835"/>
    </source>
</evidence>
<sequence length="53" mass="5797">MEKNDIGVILIGLAMITATLVYFDRASNLEVKIALNIPSNLLSRIQNPIQTGL</sequence>
<dbReference type="Proteomes" id="UP000003835">
    <property type="component" value="Unassembled WGS sequence"/>
</dbReference>
<keyword evidence="1" id="KW-0812">Transmembrane</keyword>
<dbReference type="AlphaFoldDB" id="B4W3D0"/>
<keyword evidence="3" id="KW-1185">Reference proteome</keyword>
<dbReference type="EMBL" id="DS989874">
    <property type="protein sequence ID" value="EDX71305.1"/>
    <property type="molecule type" value="Genomic_DNA"/>
</dbReference>